<keyword evidence="6 9" id="KW-0812">Transmembrane</keyword>
<evidence type="ECO:0000256" key="9">
    <source>
        <dbReference type="SAM" id="Phobius"/>
    </source>
</evidence>
<dbReference type="InterPro" id="IPR012902">
    <property type="entry name" value="N_methyl_site"/>
</dbReference>
<evidence type="ECO:0000256" key="8">
    <source>
        <dbReference type="ARBA" id="ARBA00023136"/>
    </source>
</evidence>
<evidence type="ECO:0000256" key="4">
    <source>
        <dbReference type="ARBA" id="ARBA00022481"/>
    </source>
</evidence>
<dbReference type="SUPFAM" id="SSF54523">
    <property type="entry name" value="Pili subunits"/>
    <property type="match status" value="1"/>
</dbReference>
<dbReference type="EMBL" id="JAFFZP010000011">
    <property type="protein sequence ID" value="MBN0987538.1"/>
    <property type="molecule type" value="Genomic_DNA"/>
</dbReference>
<accession>A0ABS2W7I5</accession>
<keyword evidence="4" id="KW-0488">Methylation</keyword>
<dbReference type="InterPro" id="IPR010052">
    <property type="entry name" value="T2SS_protein-GspI"/>
</dbReference>
<comment type="similarity">
    <text evidence="2">Belongs to the GSP I family.</text>
</comment>
<evidence type="ECO:0000256" key="7">
    <source>
        <dbReference type="ARBA" id="ARBA00022989"/>
    </source>
</evidence>
<dbReference type="Proteomes" id="UP000760472">
    <property type="component" value="Unassembled WGS sequence"/>
</dbReference>
<dbReference type="PROSITE" id="PS00409">
    <property type="entry name" value="PROKAR_NTER_METHYL"/>
    <property type="match status" value="1"/>
</dbReference>
<keyword evidence="8 9" id="KW-0472">Membrane</keyword>
<keyword evidence="5" id="KW-0997">Cell inner membrane</keyword>
<organism evidence="10 11">
    <name type="scientific">Amphritea pacifica</name>
    <dbReference type="NCBI Taxonomy" id="2811233"/>
    <lineage>
        <taxon>Bacteria</taxon>
        <taxon>Pseudomonadati</taxon>
        <taxon>Pseudomonadota</taxon>
        <taxon>Gammaproteobacteria</taxon>
        <taxon>Oceanospirillales</taxon>
        <taxon>Oceanospirillaceae</taxon>
        <taxon>Amphritea</taxon>
    </lineage>
</organism>
<keyword evidence="11" id="KW-1185">Reference proteome</keyword>
<protein>
    <submittedName>
        <fullName evidence="10">Type II secretion system protein</fullName>
    </submittedName>
</protein>
<evidence type="ECO:0000256" key="3">
    <source>
        <dbReference type="ARBA" id="ARBA00022475"/>
    </source>
</evidence>
<feature type="transmembrane region" description="Helical" evidence="9">
    <location>
        <begin position="12"/>
        <end position="33"/>
    </location>
</feature>
<comment type="caution">
    <text evidence="10">The sequence shown here is derived from an EMBL/GenBank/DDBJ whole genome shotgun (WGS) entry which is preliminary data.</text>
</comment>
<evidence type="ECO:0000256" key="5">
    <source>
        <dbReference type="ARBA" id="ARBA00022519"/>
    </source>
</evidence>
<evidence type="ECO:0000256" key="6">
    <source>
        <dbReference type="ARBA" id="ARBA00022692"/>
    </source>
</evidence>
<dbReference type="RefSeq" id="WP_205213452.1">
    <property type="nucleotide sequence ID" value="NZ_JAFFZP010000011.1"/>
</dbReference>
<gene>
    <name evidence="10" type="ORF">JW498_09205</name>
</gene>
<evidence type="ECO:0000313" key="10">
    <source>
        <dbReference type="EMBL" id="MBN0987538.1"/>
    </source>
</evidence>
<dbReference type="NCBIfam" id="TIGR02532">
    <property type="entry name" value="IV_pilin_GFxxxE"/>
    <property type="match status" value="1"/>
</dbReference>
<dbReference type="PANTHER" id="PTHR38779:SF2">
    <property type="entry name" value="TYPE II SECRETION SYSTEM PROTEIN I-RELATED"/>
    <property type="match status" value="1"/>
</dbReference>
<evidence type="ECO:0000256" key="2">
    <source>
        <dbReference type="ARBA" id="ARBA00008358"/>
    </source>
</evidence>
<dbReference type="PANTHER" id="PTHR38779">
    <property type="entry name" value="TYPE II SECRETION SYSTEM PROTEIN I-RELATED"/>
    <property type="match status" value="1"/>
</dbReference>
<name>A0ABS2W7I5_9GAMM</name>
<dbReference type="Pfam" id="PF07963">
    <property type="entry name" value="N_methyl"/>
    <property type="match status" value="1"/>
</dbReference>
<keyword evidence="3" id="KW-1003">Cell membrane</keyword>
<reference evidence="10 11" key="1">
    <citation type="submission" date="2021-02" db="EMBL/GenBank/DDBJ databases">
        <title>A novel species of genus Amphritea isolated from a fishpond in China.</title>
        <authorList>
            <person name="Lu H."/>
        </authorList>
    </citation>
    <scope>NUCLEOTIDE SEQUENCE [LARGE SCALE GENOMIC DNA]</scope>
    <source>
        <strain evidence="10 11">RP18W</strain>
    </source>
</reference>
<keyword evidence="7 9" id="KW-1133">Transmembrane helix</keyword>
<comment type="subcellular location">
    <subcellularLocation>
        <location evidence="1">Cell inner membrane</location>
        <topology evidence="1">Single-pass membrane protein</topology>
    </subcellularLocation>
</comment>
<dbReference type="InterPro" id="IPR045584">
    <property type="entry name" value="Pilin-like"/>
</dbReference>
<sequence>MQRSEMQQGFSLLEVLVAMVIAALTLGVILNLFSGAARSASVNSDYRNALQVAESTMEQLASDPLRNHDLEGEVSQYRWRASITPWESDTEQPLRSPFILYQIEVQVSWGERQDFPVTLKTLRLGARS</sequence>
<proteinExistence type="inferred from homology"/>
<evidence type="ECO:0000313" key="11">
    <source>
        <dbReference type="Proteomes" id="UP000760472"/>
    </source>
</evidence>
<evidence type="ECO:0000256" key="1">
    <source>
        <dbReference type="ARBA" id="ARBA00004377"/>
    </source>
</evidence>